<accession>A0A9P6K056</accession>
<dbReference type="Proteomes" id="UP000723463">
    <property type="component" value="Unassembled WGS sequence"/>
</dbReference>
<proteinExistence type="predicted"/>
<sequence>MTEDRLDTMLGSVGESYEDSVEKFMETHELREYSALFDTLSKNCQELLGSTAIVRPRGTQNWLEGFAKRLESVEFRQWMKELVVERNTDLKGIRRIVARDGRRQARETLKQTSKTFDLATEILGNSTRSHLAGAFKPAPDGSVLGSSTALPSRSPLRQGAQYIQGSTADLTVPSAVPLTVDDLEVEGESTVQHTPAAEPSVQPDPSEPDSPLIEENDEIAELRTNLDRSSHSICEWKVNNDCVACRFQDYQRECINALNQKMLKRGDVADVMALVGVFAPSIPTPRMTSVFGRMLDHLVTSVKFPAPHIDDLAIMKAVRQRLNGERDEACETIRSLDRKKRIMFETLPNTECQTQKQQGIKADRPDILIKIRGQEAVFGEVTGPAQAGHTAKNAWHLFRLARYGKAFLDHGNSVALLLQIVYNNGTFMRLTIKTRGMFILEEIGSFEVPTKVAAIPALAATIPTLLAARDDIQLILDGNMNTLKRSWGYGDVPDAKKRLS</sequence>
<evidence type="ECO:0000313" key="3">
    <source>
        <dbReference type="Proteomes" id="UP000723463"/>
    </source>
</evidence>
<comment type="caution">
    <text evidence="2">The sequence shown here is derived from an EMBL/GenBank/DDBJ whole genome shotgun (WGS) entry which is preliminary data.</text>
</comment>
<organism evidence="2 3">
    <name type="scientific">Mortierella hygrophila</name>
    <dbReference type="NCBI Taxonomy" id="979708"/>
    <lineage>
        <taxon>Eukaryota</taxon>
        <taxon>Fungi</taxon>
        <taxon>Fungi incertae sedis</taxon>
        <taxon>Mucoromycota</taxon>
        <taxon>Mortierellomycotina</taxon>
        <taxon>Mortierellomycetes</taxon>
        <taxon>Mortierellales</taxon>
        <taxon>Mortierellaceae</taxon>
        <taxon>Mortierella</taxon>
    </lineage>
</organism>
<reference evidence="2" key="1">
    <citation type="journal article" date="2020" name="Fungal Divers.">
        <title>Resolving the Mortierellaceae phylogeny through synthesis of multi-gene phylogenetics and phylogenomics.</title>
        <authorList>
            <person name="Vandepol N."/>
            <person name="Liber J."/>
            <person name="Desiro A."/>
            <person name="Na H."/>
            <person name="Kennedy M."/>
            <person name="Barry K."/>
            <person name="Grigoriev I.V."/>
            <person name="Miller A.N."/>
            <person name="O'Donnell K."/>
            <person name="Stajich J.E."/>
            <person name="Bonito G."/>
        </authorList>
    </citation>
    <scope>NUCLEOTIDE SEQUENCE</scope>
    <source>
        <strain evidence="2">NRRL 2591</strain>
    </source>
</reference>
<name>A0A9P6K056_9FUNG</name>
<protein>
    <submittedName>
        <fullName evidence="2">Uncharacterized protein</fullName>
    </submittedName>
</protein>
<feature type="region of interest" description="Disordered" evidence="1">
    <location>
        <begin position="188"/>
        <end position="212"/>
    </location>
</feature>
<evidence type="ECO:0000313" key="2">
    <source>
        <dbReference type="EMBL" id="KAF9539724.1"/>
    </source>
</evidence>
<keyword evidence="3" id="KW-1185">Reference proteome</keyword>
<evidence type="ECO:0000256" key="1">
    <source>
        <dbReference type="SAM" id="MobiDB-lite"/>
    </source>
</evidence>
<gene>
    <name evidence="2" type="ORF">EC957_005098</name>
</gene>
<dbReference type="EMBL" id="JAAAXW010000232">
    <property type="protein sequence ID" value="KAF9539724.1"/>
    <property type="molecule type" value="Genomic_DNA"/>
</dbReference>
<dbReference type="AlphaFoldDB" id="A0A9P6K056"/>